<name>A0A6N3EIG0_EUBLI</name>
<dbReference type="Pfam" id="PF02607">
    <property type="entry name" value="B12-binding_2"/>
    <property type="match status" value="1"/>
</dbReference>
<dbReference type="InterPro" id="IPR036594">
    <property type="entry name" value="Meth_synthase_dom"/>
</dbReference>
<dbReference type="PANTHER" id="PTHR45833">
    <property type="entry name" value="METHIONINE SYNTHASE"/>
    <property type="match status" value="1"/>
</dbReference>
<keyword evidence="1" id="KW-0479">Metal-binding</keyword>
<dbReference type="SUPFAM" id="SSF47644">
    <property type="entry name" value="Methionine synthase domain"/>
    <property type="match status" value="1"/>
</dbReference>
<dbReference type="GO" id="GO:0005829">
    <property type="term" value="C:cytosol"/>
    <property type="evidence" value="ECO:0007669"/>
    <property type="project" value="TreeGrafter"/>
</dbReference>
<dbReference type="Pfam" id="PF02310">
    <property type="entry name" value="B12-binding"/>
    <property type="match status" value="1"/>
</dbReference>
<dbReference type="PROSITE" id="PS51332">
    <property type="entry name" value="B12_BINDING"/>
    <property type="match status" value="1"/>
</dbReference>
<dbReference type="SMART" id="SM01018">
    <property type="entry name" value="B12-binding_2"/>
    <property type="match status" value="1"/>
</dbReference>
<evidence type="ECO:0000259" key="3">
    <source>
        <dbReference type="PROSITE" id="PS51332"/>
    </source>
</evidence>
<dbReference type="GO" id="GO:0050667">
    <property type="term" value="P:homocysteine metabolic process"/>
    <property type="evidence" value="ECO:0007669"/>
    <property type="project" value="TreeGrafter"/>
</dbReference>
<keyword evidence="5" id="KW-0808">Transferase</keyword>
<dbReference type="AlphaFoldDB" id="A0A6N3EIG0"/>
<dbReference type="Gene3D" id="3.40.50.280">
    <property type="entry name" value="Cobalamin-binding domain"/>
    <property type="match status" value="1"/>
</dbReference>
<dbReference type="EMBL" id="CACRTR010000011">
    <property type="protein sequence ID" value="VYU40870.1"/>
    <property type="molecule type" value="Genomic_DNA"/>
</dbReference>
<gene>
    <name evidence="5" type="primary">metH_17</name>
    <name evidence="5" type="ORF">ELLFYP34_03510</name>
</gene>
<dbReference type="GO" id="GO:0032259">
    <property type="term" value="P:methylation"/>
    <property type="evidence" value="ECO:0007669"/>
    <property type="project" value="UniProtKB-KW"/>
</dbReference>
<dbReference type="InterPro" id="IPR050554">
    <property type="entry name" value="Met_Synthase/Corrinoid"/>
</dbReference>
<evidence type="ECO:0000256" key="1">
    <source>
        <dbReference type="ARBA" id="ARBA00022723"/>
    </source>
</evidence>
<keyword evidence="2" id="KW-0170">Cobalt</keyword>
<dbReference type="InterPro" id="IPR036724">
    <property type="entry name" value="Cobalamin-bd_sf"/>
</dbReference>
<dbReference type="PROSITE" id="PS51337">
    <property type="entry name" value="B12_BINDING_NTER"/>
    <property type="match status" value="1"/>
</dbReference>
<evidence type="ECO:0000259" key="4">
    <source>
        <dbReference type="PROSITE" id="PS51337"/>
    </source>
</evidence>
<dbReference type="InterPro" id="IPR003759">
    <property type="entry name" value="Cbl-bd_cap"/>
</dbReference>
<dbReference type="InterPro" id="IPR006158">
    <property type="entry name" value="Cobalamin-bd"/>
</dbReference>
<evidence type="ECO:0000256" key="2">
    <source>
        <dbReference type="ARBA" id="ARBA00023285"/>
    </source>
</evidence>
<dbReference type="GO" id="GO:0046653">
    <property type="term" value="P:tetrahydrofolate metabolic process"/>
    <property type="evidence" value="ECO:0007669"/>
    <property type="project" value="TreeGrafter"/>
</dbReference>
<proteinExistence type="predicted"/>
<keyword evidence="5" id="KW-0489">Methyltransferase</keyword>
<dbReference type="EC" id="2.1.1.13" evidence="5"/>
<dbReference type="SUPFAM" id="SSF52242">
    <property type="entry name" value="Cobalamin (vitamin B12)-binding domain"/>
    <property type="match status" value="1"/>
</dbReference>
<organism evidence="5">
    <name type="scientific">Eubacterium limosum</name>
    <dbReference type="NCBI Taxonomy" id="1736"/>
    <lineage>
        <taxon>Bacteria</taxon>
        <taxon>Bacillati</taxon>
        <taxon>Bacillota</taxon>
        <taxon>Clostridia</taxon>
        <taxon>Eubacteriales</taxon>
        <taxon>Eubacteriaceae</taxon>
        <taxon>Eubacterium</taxon>
    </lineage>
</organism>
<dbReference type="GO" id="GO:0008705">
    <property type="term" value="F:methionine synthase activity"/>
    <property type="evidence" value="ECO:0007669"/>
    <property type="project" value="UniProtKB-EC"/>
</dbReference>
<dbReference type="Gene3D" id="1.10.1240.10">
    <property type="entry name" value="Methionine synthase domain"/>
    <property type="match status" value="1"/>
</dbReference>
<dbReference type="GO" id="GO:0046872">
    <property type="term" value="F:metal ion binding"/>
    <property type="evidence" value="ECO:0007669"/>
    <property type="project" value="UniProtKB-KW"/>
</dbReference>
<reference evidence="5" key="1">
    <citation type="submission" date="2019-11" db="EMBL/GenBank/DDBJ databases">
        <authorList>
            <person name="Feng L."/>
        </authorList>
    </citation>
    <scope>NUCLEOTIDE SEQUENCE</scope>
    <source>
        <strain evidence="5">ElimosumLFYP34</strain>
    </source>
</reference>
<protein>
    <submittedName>
        <fullName evidence="5">Methionine synthase</fullName>
        <ecNumber evidence="5">2.1.1.13</ecNumber>
    </submittedName>
</protein>
<dbReference type="PANTHER" id="PTHR45833:SF1">
    <property type="entry name" value="METHIONINE SYNTHASE"/>
    <property type="match status" value="1"/>
</dbReference>
<sequence length="216" mass="23561">MDLLDMITEGIVELDEEKVIKIVKRAIVAEIPKIDIIAALSEGLDKVGEKYSKGEYVMYDLMMSGILYEEVMSLEELSLAENLKSEEKKGLMVIGTIEGDVHDIGKSIFKNAVSMSGFDVIDLGVDVPPEVFVQAIEEHAPDIVGISIIMTEAINNAKRTVEKIREKVGADLDIIIGGVATNLKIAQFIGADAYSNNVLNGVNICLRMVNGDGKKY</sequence>
<feature type="domain" description="B12-binding N-terminal" evidence="4">
    <location>
        <begin position="1"/>
        <end position="87"/>
    </location>
</feature>
<feature type="domain" description="B12-binding" evidence="3">
    <location>
        <begin position="89"/>
        <end position="216"/>
    </location>
</feature>
<accession>A0A6N3EIG0</accession>
<dbReference type="GO" id="GO:0031419">
    <property type="term" value="F:cobalamin binding"/>
    <property type="evidence" value="ECO:0007669"/>
    <property type="project" value="InterPro"/>
</dbReference>
<evidence type="ECO:0000313" key="5">
    <source>
        <dbReference type="EMBL" id="VYU40870.1"/>
    </source>
</evidence>